<evidence type="ECO:0000313" key="2">
    <source>
        <dbReference type="EMBL" id="JAD35325.1"/>
    </source>
</evidence>
<accession>A0A0A8ZF05</accession>
<name>A0A0A8ZF05_ARUDO</name>
<reference evidence="2" key="1">
    <citation type="submission" date="2014-09" db="EMBL/GenBank/DDBJ databases">
        <authorList>
            <person name="Magalhaes I.L.F."/>
            <person name="Oliveira U."/>
            <person name="Santos F.R."/>
            <person name="Vidigal T.H.D.A."/>
            <person name="Brescovit A.D."/>
            <person name="Santos A.J."/>
        </authorList>
    </citation>
    <scope>NUCLEOTIDE SEQUENCE</scope>
    <source>
        <tissue evidence="2">Shoot tissue taken approximately 20 cm above the soil surface</tissue>
    </source>
</reference>
<evidence type="ECO:0000256" key="1">
    <source>
        <dbReference type="SAM" id="MobiDB-lite"/>
    </source>
</evidence>
<reference evidence="2" key="2">
    <citation type="journal article" date="2015" name="Data Brief">
        <title>Shoot transcriptome of the giant reed, Arundo donax.</title>
        <authorList>
            <person name="Barrero R.A."/>
            <person name="Guerrero F.D."/>
            <person name="Moolhuijzen P."/>
            <person name="Goolsby J.A."/>
            <person name="Tidwell J."/>
            <person name="Bellgard S.E."/>
            <person name="Bellgard M.I."/>
        </authorList>
    </citation>
    <scope>NUCLEOTIDE SEQUENCE</scope>
    <source>
        <tissue evidence="2">Shoot tissue taken approximately 20 cm above the soil surface</tissue>
    </source>
</reference>
<sequence length="34" mass="3789">MEIRQALADPSLQQPHQKMQNLHRSVASSLASES</sequence>
<feature type="region of interest" description="Disordered" evidence="1">
    <location>
        <begin position="1"/>
        <end position="34"/>
    </location>
</feature>
<dbReference type="AlphaFoldDB" id="A0A0A8ZF05"/>
<protein>
    <submittedName>
        <fullName evidence="2">Uncharacterized protein</fullName>
    </submittedName>
</protein>
<dbReference type="EMBL" id="GBRH01262570">
    <property type="protein sequence ID" value="JAD35325.1"/>
    <property type="molecule type" value="Transcribed_RNA"/>
</dbReference>
<feature type="compositionally biased region" description="Polar residues" evidence="1">
    <location>
        <begin position="11"/>
        <end position="34"/>
    </location>
</feature>
<organism evidence="2">
    <name type="scientific">Arundo donax</name>
    <name type="common">Giant reed</name>
    <name type="synonym">Donax arundinaceus</name>
    <dbReference type="NCBI Taxonomy" id="35708"/>
    <lineage>
        <taxon>Eukaryota</taxon>
        <taxon>Viridiplantae</taxon>
        <taxon>Streptophyta</taxon>
        <taxon>Embryophyta</taxon>
        <taxon>Tracheophyta</taxon>
        <taxon>Spermatophyta</taxon>
        <taxon>Magnoliopsida</taxon>
        <taxon>Liliopsida</taxon>
        <taxon>Poales</taxon>
        <taxon>Poaceae</taxon>
        <taxon>PACMAD clade</taxon>
        <taxon>Arundinoideae</taxon>
        <taxon>Arundineae</taxon>
        <taxon>Arundo</taxon>
    </lineage>
</organism>
<proteinExistence type="predicted"/>